<keyword evidence="2" id="KW-1185">Reference proteome</keyword>
<accession>M4B827</accession>
<dbReference type="AlphaFoldDB" id="M4B827"/>
<protein>
    <submittedName>
        <fullName evidence="1">Uncharacterized protein</fullName>
    </submittedName>
</protein>
<dbReference type="EMBL" id="JH597957">
    <property type="status" value="NOT_ANNOTATED_CDS"/>
    <property type="molecule type" value="Genomic_DNA"/>
</dbReference>
<organism evidence="1 2">
    <name type="scientific">Hyaloperonospora arabidopsidis (strain Emoy2)</name>
    <name type="common">Downy mildew agent</name>
    <name type="synonym">Peronospora arabidopsidis</name>
    <dbReference type="NCBI Taxonomy" id="559515"/>
    <lineage>
        <taxon>Eukaryota</taxon>
        <taxon>Sar</taxon>
        <taxon>Stramenopiles</taxon>
        <taxon>Oomycota</taxon>
        <taxon>Peronosporomycetes</taxon>
        <taxon>Peronosporales</taxon>
        <taxon>Peronosporaceae</taxon>
        <taxon>Hyaloperonospora</taxon>
    </lineage>
</organism>
<name>M4B827_HYAAE</name>
<dbReference type="EnsemblProtists" id="HpaT802429">
    <property type="protein sequence ID" value="HpaP802429"/>
    <property type="gene ID" value="HpaG802429"/>
</dbReference>
<reference evidence="1" key="2">
    <citation type="submission" date="2015-06" db="UniProtKB">
        <authorList>
            <consortium name="EnsemblProtists"/>
        </authorList>
    </citation>
    <scope>IDENTIFICATION</scope>
    <source>
        <strain evidence="1">Emoy2</strain>
    </source>
</reference>
<dbReference type="Proteomes" id="UP000011713">
    <property type="component" value="Unassembled WGS sequence"/>
</dbReference>
<sequence>MSPMQSPTMGTHAHAHPHQGVWVANGRVGVVIGERVWAFDKWLVVWLGMGGHWAG</sequence>
<proteinExistence type="predicted"/>
<evidence type="ECO:0000313" key="2">
    <source>
        <dbReference type="Proteomes" id="UP000011713"/>
    </source>
</evidence>
<dbReference type="VEuPathDB" id="FungiDB:HpaG802429"/>
<evidence type="ECO:0000313" key="1">
    <source>
        <dbReference type="EnsemblProtists" id="HpaP802429"/>
    </source>
</evidence>
<reference evidence="2" key="1">
    <citation type="journal article" date="2010" name="Science">
        <title>Signatures of adaptation to obligate biotrophy in the Hyaloperonospora arabidopsidis genome.</title>
        <authorList>
            <person name="Baxter L."/>
            <person name="Tripathy S."/>
            <person name="Ishaque N."/>
            <person name="Boot N."/>
            <person name="Cabral A."/>
            <person name="Kemen E."/>
            <person name="Thines M."/>
            <person name="Ah-Fong A."/>
            <person name="Anderson R."/>
            <person name="Badejoko W."/>
            <person name="Bittner-Eddy P."/>
            <person name="Boore J.L."/>
            <person name="Chibucos M.C."/>
            <person name="Coates M."/>
            <person name="Dehal P."/>
            <person name="Delehaunty K."/>
            <person name="Dong S."/>
            <person name="Downton P."/>
            <person name="Dumas B."/>
            <person name="Fabro G."/>
            <person name="Fronick C."/>
            <person name="Fuerstenberg S.I."/>
            <person name="Fulton L."/>
            <person name="Gaulin E."/>
            <person name="Govers F."/>
            <person name="Hughes L."/>
            <person name="Humphray S."/>
            <person name="Jiang R.H."/>
            <person name="Judelson H."/>
            <person name="Kamoun S."/>
            <person name="Kyung K."/>
            <person name="Meijer H."/>
            <person name="Minx P."/>
            <person name="Morris P."/>
            <person name="Nelson J."/>
            <person name="Phuntumart V."/>
            <person name="Qutob D."/>
            <person name="Rehmany A."/>
            <person name="Rougon-Cardoso A."/>
            <person name="Ryden P."/>
            <person name="Torto-Alalibo T."/>
            <person name="Studholme D."/>
            <person name="Wang Y."/>
            <person name="Win J."/>
            <person name="Wood J."/>
            <person name="Clifton S.W."/>
            <person name="Rogers J."/>
            <person name="Van den Ackerveken G."/>
            <person name="Jones J.D."/>
            <person name="McDowell J.M."/>
            <person name="Beynon J."/>
            <person name="Tyler B.M."/>
        </authorList>
    </citation>
    <scope>NUCLEOTIDE SEQUENCE [LARGE SCALE GENOMIC DNA]</scope>
    <source>
        <strain evidence="2">Emoy2</strain>
    </source>
</reference>
<dbReference type="InParanoid" id="M4B827"/>
<dbReference type="HOGENOM" id="CLU_3036459_0_0_1"/>